<feature type="compositionally biased region" description="Polar residues" evidence="1">
    <location>
        <begin position="1"/>
        <end position="18"/>
    </location>
</feature>
<dbReference type="Proteomes" id="UP000492821">
    <property type="component" value="Unassembled WGS sequence"/>
</dbReference>
<sequence length="340" mass="37348">MPPSKSSTMAVPWPSTSKSLREYGRRQFSTPSSNANDVPRSSILRSRTLPKSTEMPVATKLLQTANPKQSKPVISASPSFKFLSISTKPPVRQRSPQKPEPQKAPEPPKIMQQPPPPSKQPLSTTFSSASSSGFSSSSPPSTSGESVSGRPSPMTNPPGSPPSSLPLRRFFYDSSQGQPDPMEVEQFKSALDSFIDDISSNSSSLISERPRFCHAVAIVADPTRPGVEIMKATCIKQLDAYHVIVKADQATTVFPVHKTEAVDETITVPKKDIFKDLPSVQRQTNQAPLLEQSIENRSRADSEIEAALKILEESQHYLEDTALKLQFPSERRARRQVGRQ</sequence>
<feature type="compositionally biased region" description="Pro residues" evidence="1">
    <location>
        <begin position="154"/>
        <end position="164"/>
    </location>
</feature>
<feature type="compositionally biased region" description="Low complexity" evidence="1">
    <location>
        <begin position="120"/>
        <end position="153"/>
    </location>
</feature>
<feature type="region of interest" description="Disordered" evidence="1">
    <location>
        <begin position="1"/>
        <end position="181"/>
    </location>
</feature>
<proteinExistence type="predicted"/>
<dbReference type="WBParaSite" id="Pan_g997.t1">
    <property type="protein sequence ID" value="Pan_g997.t1"/>
    <property type="gene ID" value="Pan_g997"/>
</dbReference>
<dbReference type="AlphaFoldDB" id="A0A7E4WDJ1"/>
<reference evidence="2" key="1">
    <citation type="journal article" date="2013" name="Genetics">
        <title>The draft genome and transcriptome of Panagrellus redivivus are shaped by the harsh demands of a free-living lifestyle.</title>
        <authorList>
            <person name="Srinivasan J."/>
            <person name="Dillman A.R."/>
            <person name="Macchietto M.G."/>
            <person name="Heikkinen L."/>
            <person name="Lakso M."/>
            <person name="Fracchia K.M."/>
            <person name="Antoshechkin I."/>
            <person name="Mortazavi A."/>
            <person name="Wong G."/>
            <person name="Sternberg P.W."/>
        </authorList>
    </citation>
    <scope>NUCLEOTIDE SEQUENCE [LARGE SCALE GENOMIC DNA]</scope>
    <source>
        <strain evidence="2">MT8872</strain>
    </source>
</reference>
<reference evidence="3" key="2">
    <citation type="submission" date="2020-10" db="UniProtKB">
        <authorList>
            <consortium name="WormBaseParasite"/>
        </authorList>
    </citation>
    <scope>IDENTIFICATION</scope>
</reference>
<evidence type="ECO:0000313" key="2">
    <source>
        <dbReference type="Proteomes" id="UP000492821"/>
    </source>
</evidence>
<protein>
    <submittedName>
        <fullName evidence="3">Mediator of RNA polymerase II transcription subunit 21</fullName>
    </submittedName>
</protein>
<feature type="compositionally biased region" description="Polar residues" evidence="1">
    <location>
        <begin position="27"/>
        <end position="36"/>
    </location>
</feature>
<keyword evidence="2" id="KW-1185">Reference proteome</keyword>
<name>A0A7E4WDJ1_PANRE</name>
<organism evidence="2 3">
    <name type="scientific">Panagrellus redivivus</name>
    <name type="common">Microworm</name>
    <dbReference type="NCBI Taxonomy" id="6233"/>
    <lineage>
        <taxon>Eukaryota</taxon>
        <taxon>Metazoa</taxon>
        <taxon>Ecdysozoa</taxon>
        <taxon>Nematoda</taxon>
        <taxon>Chromadorea</taxon>
        <taxon>Rhabditida</taxon>
        <taxon>Tylenchina</taxon>
        <taxon>Panagrolaimomorpha</taxon>
        <taxon>Panagrolaimoidea</taxon>
        <taxon>Panagrolaimidae</taxon>
        <taxon>Panagrellus</taxon>
    </lineage>
</organism>
<evidence type="ECO:0000313" key="3">
    <source>
        <dbReference type="WBParaSite" id="Pan_g997.t1"/>
    </source>
</evidence>
<evidence type="ECO:0000256" key="1">
    <source>
        <dbReference type="SAM" id="MobiDB-lite"/>
    </source>
</evidence>
<feature type="compositionally biased region" description="Pro residues" evidence="1">
    <location>
        <begin position="98"/>
        <end position="119"/>
    </location>
</feature>
<accession>A0A7E4WDJ1</accession>